<evidence type="ECO:0000256" key="2">
    <source>
        <dbReference type="SAM" id="Phobius"/>
    </source>
</evidence>
<comment type="caution">
    <text evidence="4">The sequence shown here is derived from an EMBL/GenBank/DDBJ whole genome shotgun (WGS) entry which is preliminary data.</text>
</comment>
<gene>
    <name evidence="4" type="ORF">GCM10025868_41150</name>
</gene>
<dbReference type="CDD" id="cd00371">
    <property type="entry name" value="HMA"/>
    <property type="match status" value="1"/>
</dbReference>
<evidence type="ECO:0000313" key="4">
    <source>
        <dbReference type="EMBL" id="GMA88865.1"/>
    </source>
</evidence>
<feature type="transmembrane region" description="Helical" evidence="2">
    <location>
        <begin position="117"/>
        <end position="138"/>
    </location>
</feature>
<feature type="transmembrane region" description="Helical" evidence="2">
    <location>
        <begin position="56"/>
        <end position="73"/>
    </location>
</feature>
<sequence>MNLATERARVSYADDLTPADLVQVVEDAGYRATLPSAGGDDEAAAELDARLLRRRLLVSAALSLPVVLLAMVPTLQVTGWQWASLVLATPVVAWGGLPFHRAAWLNLRHRTATMDTLVSVGTLAAYAWSVVALTLGTAGEPRHAAPLRA</sequence>
<dbReference type="InterPro" id="IPR006121">
    <property type="entry name" value="HMA_dom"/>
</dbReference>
<name>A0ABQ6JNN0_9ACTN</name>
<evidence type="ECO:0000313" key="5">
    <source>
        <dbReference type="Proteomes" id="UP001157017"/>
    </source>
</evidence>
<dbReference type="Proteomes" id="UP001157017">
    <property type="component" value="Unassembled WGS sequence"/>
</dbReference>
<accession>A0ABQ6JNN0</accession>
<keyword evidence="1" id="KW-1278">Translocase</keyword>
<dbReference type="PANTHER" id="PTHR43520">
    <property type="entry name" value="ATP7, ISOFORM B"/>
    <property type="match status" value="1"/>
</dbReference>
<dbReference type="PANTHER" id="PTHR43520:SF8">
    <property type="entry name" value="P-TYPE CU(+) TRANSPORTER"/>
    <property type="match status" value="1"/>
</dbReference>
<keyword evidence="2" id="KW-1133">Transmembrane helix</keyword>
<dbReference type="InterPro" id="IPR036163">
    <property type="entry name" value="HMA_dom_sf"/>
</dbReference>
<keyword evidence="2" id="KW-0812">Transmembrane</keyword>
<organism evidence="4 5">
    <name type="scientific">Angustibacter aerolatus</name>
    <dbReference type="NCBI Taxonomy" id="1162965"/>
    <lineage>
        <taxon>Bacteria</taxon>
        <taxon>Bacillati</taxon>
        <taxon>Actinomycetota</taxon>
        <taxon>Actinomycetes</taxon>
        <taxon>Kineosporiales</taxon>
        <taxon>Kineosporiaceae</taxon>
    </lineage>
</organism>
<evidence type="ECO:0000259" key="3">
    <source>
        <dbReference type="PROSITE" id="PS50846"/>
    </source>
</evidence>
<feature type="transmembrane region" description="Helical" evidence="2">
    <location>
        <begin position="79"/>
        <end position="97"/>
    </location>
</feature>
<dbReference type="Gene3D" id="3.30.70.100">
    <property type="match status" value="1"/>
</dbReference>
<keyword evidence="2" id="KW-0472">Membrane</keyword>
<proteinExistence type="predicted"/>
<reference evidence="5" key="1">
    <citation type="journal article" date="2019" name="Int. J. Syst. Evol. Microbiol.">
        <title>The Global Catalogue of Microorganisms (GCM) 10K type strain sequencing project: providing services to taxonomists for standard genome sequencing and annotation.</title>
        <authorList>
            <consortium name="The Broad Institute Genomics Platform"/>
            <consortium name="The Broad Institute Genome Sequencing Center for Infectious Disease"/>
            <person name="Wu L."/>
            <person name="Ma J."/>
        </authorList>
    </citation>
    <scope>NUCLEOTIDE SEQUENCE [LARGE SCALE GENOMIC DNA]</scope>
    <source>
        <strain evidence="5">NBRC 108730</strain>
    </source>
</reference>
<dbReference type="SUPFAM" id="SSF55008">
    <property type="entry name" value="HMA, heavy metal-associated domain"/>
    <property type="match status" value="1"/>
</dbReference>
<keyword evidence="5" id="KW-1185">Reference proteome</keyword>
<evidence type="ECO:0000256" key="1">
    <source>
        <dbReference type="ARBA" id="ARBA00022967"/>
    </source>
</evidence>
<feature type="domain" description="HMA" evidence="3">
    <location>
        <begin position="1"/>
        <end position="33"/>
    </location>
</feature>
<dbReference type="EMBL" id="BSUZ01000001">
    <property type="protein sequence ID" value="GMA88865.1"/>
    <property type="molecule type" value="Genomic_DNA"/>
</dbReference>
<protein>
    <recommendedName>
        <fullName evidence="3">HMA domain-containing protein</fullName>
    </recommendedName>
</protein>
<dbReference type="PROSITE" id="PS50846">
    <property type="entry name" value="HMA_2"/>
    <property type="match status" value="1"/>
</dbReference>